<dbReference type="InterPro" id="IPR007709">
    <property type="entry name" value="N-FG_amidohydro"/>
</dbReference>
<dbReference type="Proteomes" id="UP000185494">
    <property type="component" value="Chromosome 2"/>
</dbReference>
<dbReference type="RefSeq" id="WP_075800451.1">
    <property type="nucleotide sequence ID" value="NZ_CP015584.1"/>
</dbReference>
<dbReference type="STRING" id="257708.RGI145_20700"/>
<evidence type="ECO:0000313" key="2">
    <source>
        <dbReference type="Proteomes" id="UP000185494"/>
    </source>
</evidence>
<dbReference type="Gene3D" id="3.40.630.40">
    <property type="entry name" value="Zn-dependent exopeptidases"/>
    <property type="match status" value="1"/>
</dbReference>
<organism evidence="1 2">
    <name type="scientific">Roseomonas gilardii</name>
    <dbReference type="NCBI Taxonomy" id="257708"/>
    <lineage>
        <taxon>Bacteria</taxon>
        <taxon>Pseudomonadati</taxon>
        <taxon>Pseudomonadota</taxon>
        <taxon>Alphaproteobacteria</taxon>
        <taxon>Acetobacterales</taxon>
        <taxon>Roseomonadaceae</taxon>
        <taxon>Roseomonas</taxon>
    </lineage>
</organism>
<gene>
    <name evidence="1" type="ORF">RGI145_20700</name>
</gene>
<proteinExistence type="predicted"/>
<keyword evidence="1" id="KW-0378">Hydrolase</keyword>
<dbReference type="PIRSF" id="PIRSF029730">
    <property type="entry name" value="UCP029730"/>
    <property type="match status" value="1"/>
</dbReference>
<dbReference type="AlphaFoldDB" id="A0A1L7ALT3"/>
<dbReference type="SUPFAM" id="SSF53187">
    <property type="entry name" value="Zn-dependent exopeptidases"/>
    <property type="match status" value="1"/>
</dbReference>
<accession>A0A1L7ALT3</accession>
<dbReference type="EMBL" id="CP015584">
    <property type="protein sequence ID" value="APT59742.1"/>
    <property type="molecule type" value="Genomic_DNA"/>
</dbReference>
<protein>
    <submittedName>
        <fullName evidence="1">N-formylglutamate amidohydrolase</fullName>
    </submittedName>
</protein>
<name>A0A1L7ALT3_9PROT</name>
<dbReference type="KEGG" id="rgi:RGI145_20700"/>
<reference evidence="1 2" key="1">
    <citation type="submission" date="2016-05" db="EMBL/GenBank/DDBJ databases">
        <title>Complete Genome and Methylome Analysis of Psychrotrophic Bacterial Isolates from Antarctic Lake Untersee.</title>
        <authorList>
            <person name="Fomenkov A."/>
            <person name="Akimov V.N."/>
            <person name="Vasilyeva L.V."/>
            <person name="Andersen D."/>
            <person name="Vincze T."/>
            <person name="Roberts R.J."/>
        </authorList>
    </citation>
    <scope>NUCLEOTIDE SEQUENCE [LARGE SCALE GENOMIC DNA]</scope>
    <source>
        <strain evidence="1 2">U14-5</strain>
    </source>
</reference>
<dbReference type="InterPro" id="IPR011227">
    <property type="entry name" value="UCP029730"/>
</dbReference>
<dbReference type="Pfam" id="PF05013">
    <property type="entry name" value="FGase"/>
    <property type="match status" value="1"/>
</dbReference>
<dbReference type="GO" id="GO:0016787">
    <property type="term" value="F:hydrolase activity"/>
    <property type="evidence" value="ECO:0007669"/>
    <property type="project" value="UniProtKB-KW"/>
</dbReference>
<sequence>MPLLQPGEPPAFTVENPSGRFPCLLLCEHASRRIPQALGDLGLPAGEIERHIGWDIGALVMARRLSRLLDAALFSTGYSRLVIDCNRPLEAPSSIPERSEDTVIPGNLGLSPADRAARRDELFLPFHNAVALHLDTHGERRCVMGVHSFTPHYRGETRPWEAGFLYASARRLAAPLMDGLHAQGFEVGDNEPYRIDPAEDYTVPVHGEARGLPALLIEIRQDLITTEADARAWADRLAPLMRDAVANIGEHTP</sequence>
<evidence type="ECO:0000313" key="1">
    <source>
        <dbReference type="EMBL" id="APT59742.1"/>
    </source>
</evidence>